<organism evidence="1 2">
    <name type="scientific">Rubus argutus</name>
    <name type="common">Southern blackberry</name>
    <dbReference type="NCBI Taxonomy" id="59490"/>
    <lineage>
        <taxon>Eukaryota</taxon>
        <taxon>Viridiplantae</taxon>
        <taxon>Streptophyta</taxon>
        <taxon>Embryophyta</taxon>
        <taxon>Tracheophyta</taxon>
        <taxon>Spermatophyta</taxon>
        <taxon>Magnoliopsida</taxon>
        <taxon>eudicotyledons</taxon>
        <taxon>Gunneridae</taxon>
        <taxon>Pentapetalae</taxon>
        <taxon>rosids</taxon>
        <taxon>fabids</taxon>
        <taxon>Rosales</taxon>
        <taxon>Rosaceae</taxon>
        <taxon>Rosoideae</taxon>
        <taxon>Rosoideae incertae sedis</taxon>
        <taxon>Rubus</taxon>
    </lineage>
</organism>
<dbReference type="Proteomes" id="UP001457282">
    <property type="component" value="Unassembled WGS sequence"/>
</dbReference>
<comment type="caution">
    <text evidence="1">The sequence shown here is derived from an EMBL/GenBank/DDBJ whole genome shotgun (WGS) entry which is preliminary data.</text>
</comment>
<proteinExistence type="predicted"/>
<accession>A0AAW1XV69</accession>
<dbReference type="EMBL" id="JBEDUW010000003">
    <property type="protein sequence ID" value="KAK9940428.1"/>
    <property type="molecule type" value="Genomic_DNA"/>
</dbReference>
<reference evidence="1 2" key="1">
    <citation type="journal article" date="2023" name="G3 (Bethesda)">
        <title>A chromosome-length genome assembly and annotation of blackberry (Rubus argutus, cv. 'Hillquist').</title>
        <authorList>
            <person name="Bruna T."/>
            <person name="Aryal R."/>
            <person name="Dudchenko O."/>
            <person name="Sargent D.J."/>
            <person name="Mead D."/>
            <person name="Buti M."/>
            <person name="Cavallini A."/>
            <person name="Hytonen T."/>
            <person name="Andres J."/>
            <person name="Pham M."/>
            <person name="Weisz D."/>
            <person name="Mascagni F."/>
            <person name="Usai G."/>
            <person name="Natali L."/>
            <person name="Bassil N."/>
            <person name="Fernandez G.E."/>
            <person name="Lomsadze A."/>
            <person name="Armour M."/>
            <person name="Olukolu B."/>
            <person name="Poorten T."/>
            <person name="Britton C."/>
            <person name="Davik J."/>
            <person name="Ashrafi H."/>
            <person name="Aiden E.L."/>
            <person name="Borodovsky M."/>
            <person name="Worthington M."/>
        </authorList>
    </citation>
    <scope>NUCLEOTIDE SEQUENCE [LARGE SCALE GENOMIC DNA]</scope>
    <source>
        <strain evidence="1">PI 553951</strain>
    </source>
</reference>
<gene>
    <name evidence="1" type="ORF">M0R45_017090</name>
</gene>
<evidence type="ECO:0000313" key="2">
    <source>
        <dbReference type="Proteomes" id="UP001457282"/>
    </source>
</evidence>
<dbReference type="AlphaFoldDB" id="A0AAW1XV69"/>
<keyword evidence="2" id="KW-1185">Reference proteome</keyword>
<sequence>MSGRSRTMVGSTWSRLTLSGSSNEWTALSVSPLPFLFSTLSLILSRTATCSGYYENVASILANDSTILPNPPSLTIQPPSWLCNPPIHEAQLLSAVSPYCLHRSPQASADLHGLKAQPVPPLLHRRTSVGVSSIRSSGTCTRSAEIFYAVEQLPISALQHLPSRFYQVE</sequence>
<name>A0AAW1XV69_RUBAR</name>
<evidence type="ECO:0000313" key="1">
    <source>
        <dbReference type="EMBL" id="KAK9940428.1"/>
    </source>
</evidence>
<protein>
    <submittedName>
        <fullName evidence="1">Uncharacterized protein</fullName>
    </submittedName>
</protein>